<sequence length="680" mass="77689">MGTSVCAMCILVFLCALLTILCGSGSFASPQNDDNPYRHEVTLDSKGKYKLIWFVDWDEERVIFNVTVTTNGYIGLGLSKRGKMAGADIIIGGVGKDGKPYFTDRHAVGNNLPEIDSSQDWTLHEAWERGTQTFLSFSRPFDTCDADHDFPISDDVLELIWAYGEVDDNLQYHFENRGSYKAYLLDPDLAPREMNRFRSGGDKSTKVFNMTTERTLNEDYIYWCSFHKVPTKTKQHVIGFDVVFPTEQDRRHVHHLVLYRCFAPPGVEAETMFEGLARSGGNECYVTVEPDTVGARYCGEVIYSWAVGGKAIFFPDHVGLPISEQGTEYFMLETHYDNPNQLTNLRVGLTLETYYTNRLREHDAGCLWIGEWSPAATSIIIPPNSLSHVTMGHCAPGCTQRFFKEDVNIFAFLQHTHLAGRGVRALHFRGEKELPWIVYDDNYDFNFQQFRILRKERVVKPGDQILQRCVYETTNTNGSVVEGGFSTRQEMCDALLYYYNKAPGFSFCLSEIKTESYYNFLGIQNVTWDGSRKDMVVTGPPQVAGLTMQEYSDNHIEWDIRMREEIQRRHKYEPHTVSCPNVVDVAYGNVGDDVVDEGGNDDDWENERILRYTGDGKISLVRKHQESTQRRERLEEDSDNDVFSGRDQHMSALPQGITRYRRPEQCTRGPGWSNPDSNDN</sequence>
<comment type="caution">
    <text evidence="7">The sequence shown here is derived from an EMBL/GenBank/DDBJ whole genome shotgun (WGS) entry which is preliminary data.</text>
</comment>
<evidence type="ECO:0000313" key="8">
    <source>
        <dbReference type="Proteomes" id="UP001642540"/>
    </source>
</evidence>
<feature type="compositionally biased region" description="Basic and acidic residues" evidence="4">
    <location>
        <begin position="623"/>
        <end position="634"/>
    </location>
</feature>
<dbReference type="InterPro" id="IPR024548">
    <property type="entry name" value="Cu2_monoox_C"/>
</dbReference>
<keyword evidence="3" id="KW-0325">Glycoprotein</keyword>
<feature type="domain" description="DOMON" evidence="6">
    <location>
        <begin position="47"/>
        <end position="164"/>
    </location>
</feature>
<dbReference type="InterPro" id="IPR045266">
    <property type="entry name" value="DOH_DOMON"/>
</dbReference>
<comment type="similarity">
    <text evidence="1">Belongs to the copper type II ascorbate-dependent monooxygenase family.</text>
</comment>
<proteinExistence type="inferred from homology"/>
<name>A0ABP1PT96_9HEXA</name>
<protein>
    <recommendedName>
        <fullName evidence="6">DOMON domain-containing protein</fullName>
    </recommendedName>
</protein>
<evidence type="ECO:0000259" key="6">
    <source>
        <dbReference type="PROSITE" id="PS50836"/>
    </source>
</evidence>
<keyword evidence="8" id="KW-1185">Reference proteome</keyword>
<dbReference type="InterPro" id="IPR000323">
    <property type="entry name" value="Cu2_ascorb_mOase_N"/>
</dbReference>
<dbReference type="CDD" id="cd09631">
    <property type="entry name" value="DOMON_DOH"/>
    <property type="match status" value="1"/>
</dbReference>
<feature type="region of interest" description="Disordered" evidence="4">
    <location>
        <begin position="622"/>
        <end position="680"/>
    </location>
</feature>
<dbReference type="SMART" id="SM00664">
    <property type="entry name" value="DoH"/>
    <property type="match status" value="1"/>
</dbReference>
<dbReference type="InterPro" id="IPR028460">
    <property type="entry name" value="Tbh/DBH"/>
</dbReference>
<dbReference type="Gene3D" id="2.60.40.1210">
    <property type="entry name" value="Cellobiose dehydrogenase, cytochrome domain"/>
    <property type="match status" value="1"/>
</dbReference>
<dbReference type="PANTHER" id="PTHR10157">
    <property type="entry name" value="DOPAMINE BETA HYDROXYLASE RELATED"/>
    <property type="match status" value="1"/>
</dbReference>
<dbReference type="Pfam" id="PF03351">
    <property type="entry name" value="DOMON"/>
    <property type="match status" value="1"/>
</dbReference>
<reference evidence="7 8" key="1">
    <citation type="submission" date="2024-08" db="EMBL/GenBank/DDBJ databases">
        <authorList>
            <person name="Cucini C."/>
            <person name="Frati F."/>
        </authorList>
    </citation>
    <scope>NUCLEOTIDE SEQUENCE [LARGE SCALE GENOMIC DNA]</scope>
</reference>
<evidence type="ECO:0000256" key="2">
    <source>
        <dbReference type="ARBA" id="ARBA00023157"/>
    </source>
</evidence>
<dbReference type="Gene3D" id="2.60.120.230">
    <property type="match status" value="1"/>
</dbReference>
<dbReference type="InterPro" id="IPR014784">
    <property type="entry name" value="Cu2_ascorb_mOase-like_C"/>
</dbReference>
<dbReference type="Gene3D" id="2.60.120.310">
    <property type="entry name" value="Copper type II, ascorbate-dependent monooxygenase, N-terminal domain"/>
    <property type="match status" value="1"/>
</dbReference>
<dbReference type="PRINTS" id="PR00767">
    <property type="entry name" value="DBMONOXGNASE"/>
</dbReference>
<dbReference type="InterPro" id="IPR036939">
    <property type="entry name" value="Cu2_ascorb_mOase_N_sf"/>
</dbReference>
<dbReference type="Proteomes" id="UP001642540">
    <property type="component" value="Unassembled WGS sequence"/>
</dbReference>
<dbReference type="InterPro" id="IPR005018">
    <property type="entry name" value="DOMON_domain"/>
</dbReference>
<evidence type="ECO:0000256" key="3">
    <source>
        <dbReference type="ARBA" id="ARBA00023180"/>
    </source>
</evidence>
<dbReference type="SUPFAM" id="SSF49742">
    <property type="entry name" value="PHM/PNGase F"/>
    <property type="match status" value="2"/>
</dbReference>
<keyword evidence="2" id="KW-1015">Disulfide bond</keyword>
<dbReference type="Pfam" id="PF03712">
    <property type="entry name" value="Cu2_monoox_C"/>
    <property type="match status" value="1"/>
</dbReference>
<dbReference type="PROSITE" id="PS50836">
    <property type="entry name" value="DOMON"/>
    <property type="match status" value="1"/>
</dbReference>
<dbReference type="InterPro" id="IPR000945">
    <property type="entry name" value="DBH-like"/>
</dbReference>
<gene>
    <name evidence="7" type="ORF">ODALV1_LOCUS3510</name>
</gene>
<dbReference type="PANTHER" id="PTHR10157:SF23">
    <property type="entry name" value="MOXD1 HOMOLOG 1"/>
    <property type="match status" value="1"/>
</dbReference>
<feature type="chain" id="PRO_5047206410" description="DOMON domain-containing protein" evidence="5">
    <location>
        <begin position="24"/>
        <end position="680"/>
    </location>
</feature>
<organism evidence="7 8">
    <name type="scientific">Orchesella dallaii</name>
    <dbReference type="NCBI Taxonomy" id="48710"/>
    <lineage>
        <taxon>Eukaryota</taxon>
        <taxon>Metazoa</taxon>
        <taxon>Ecdysozoa</taxon>
        <taxon>Arthropoda</taxon>
        <taxon>Hexapoda</taxon>
        <taxon>Collembola</taxon>
        <taxon>Entomobryomorpha</taxon>
        <taxon>Entomobryoidea</taxon>
        <taxon>Orchesellidae</taxon>
        <taxon>Orchesellinae</taxon>
        <taxon>Orchesella</taxon>
    </lineage>
</organism>
<keyword evidence="5" id="KW-0732">Signal</keyword>
<accession>A0ABP1PT96</accession>
<feature type="signal peptide" evidence="5">
    <location>
        <begin position="1"/>
        <end position="23"/>
    </location>
</feature>
<evidence type="ECO:0000313" key="7">
    <source>
        <dbReference type="EMBL" id="CAL8076546.1"/>
    </source>
</evidence>
<evidence type="ECO:0000256" key="1">
    <source>
        <dbReference type="ARBA" id="ARBA00010676"/>
    </source>
</evidence>
<evidence type="ECO:0000256" key="4">
    <source>
        <dbReference type="SAM" id="MobiDB-lite"/>
    </source>
</evidence>
<dbReference type="SUPFAM" id="SSF49344">
    <property type="entry name" value="CBD9-like"/>
    <property type="match status" value="1"/>
</dbReference>
<dbReference type="EMBL" id="CAXLJM020000011">
    <property type="protein sequence ID" value="CAL8076546.1"/>
    <property type="molecule type" value="Genomic_DNA"/>
</dbReference>
<dbReference type="Pfam" id="PF01082">
    <property type="entry name" value="Cu2_monooxygen"/>
    <property type="match status" value="1"/>
</dbReference>
<evidence type="ECO:0000256" key="5">
    <source>
        <dbReference type="SAM" id="SignalP"/>
    </source>
</evidence>
<dbReference type="InterPro" id="IPR008977">
    <property type="entry name" value="PHM/PNGase_F_dom_sf"/>
</dbReference>